<dbReference type="SMART" id="SM01294">
    <property type="entry name" value="PKS_PP_betabranch"/>
    <property type="match status" value="1"/>
</dbReference>
<reference evidence="3" key="1">
    <citation type="journal article" date="2019" name="Int. J. Syst. Evol. Microbiol.">
        <title>The Global Catalogue of Microorganisms (GCM) 10K type strain sequencing project: providing services to taxonomists for standard genome sequencing and annotation.</title>
        <authorList>
            <consortium name="The Broad Institute Genomics Platform"/>
            <consortium name="The Broad Institute Genome Sequencing Center for Infectious Disease"/>
            <person name="Wu L."/>
            <person name="Ma J."/>
        </authorList>
    </citation>
    <scope>NUCLEOTIDE SEQUENCE [LARGE SCALE GENOMIC DNA]</scope>
    <source>
        <strain evidence="3">CGMCC 4.1469</strain>
    </source>
</reference>
<comment type="caution">
    <text evidence="2">The sequence shown here is derived from an EMBL/GenBank/DDBJ whole genome shotgun (WGS) entry which is preliminary data.</text>
</comment>
<protein>
    <submittedName>
        <fullName evidence="2">Acyl carrier protein</fullName>
    </submittedName>
</protein>
<dbReference type="InterPro" id="IPR009081">
    <property type="entry name" value="PP-bd_ACP"/>
</dbReference>
<dbReference type="PROSITE" id="PS50075">
    <property type="entry name" value="CARRIER"/>
    <property type="match status" value="1"/>
</dbReference>
<dbReference type="SUPFAM" id="SSF47336">
    <property type="entry name" value="ACP-like"/>
    <property type="match status" value="1"/>
</dbReference>
<dbReference type="Pfam" id="PF00550">
    <property type="entry name" value="PP-binding"/>
    <property type="match status" value="1"/>
</dbReference>
<dbReference type="Proteomes" id="UP001596067">
    <property type="component" value="Unassembled WGS sequence"/>
</dbReference>
<dbReference type="EMBL" id="JBHSOD010000007">
    <property type="protein sequence ID" value="MFC5884956.1"/>
    <property type="molecule type" value="Genomic_DNA"/>
</dbReference>
<feature type="domain" description="Carrier" evidence="1">
    <location>
        <begin position="8"/>
        <end position="86"/>
    </location>
</feature>
<dbReference type="RefSeq" id="WP_313762822.1">
    <property type="nucleotide sequence ID" value="NZ_BAAAVH010000039.1"/>
</dbReference>
<keyword evidence="3" id="KW-1185">Reference proteome</keyword>
<evidence type="ECO:0000313" key="3">
    <source>
        <dbReference type="Proteomes" id="UP001596067"/>
    </source>
</evidence>
<gene>
    <name evidence="2" type="ORF">ACFP0N_08210</name>
</gene>
<sequence length="89" mass="9609">MTTQEVSAVAVLDKEDLRATIAQVLDVDVAELADDTGFIADLGVDSLLALEVVVVLEKKYGVRLEESQFPRITSLAGTYEVLGEKLRSA</sequence>
<dbReference type="Gene3D" id="1.10.1200.10">
    <property type="entry name" value="ACP-like"/>
    <property type="match status" value="1"/>
</dbReference>
<evidence type="ECO:0000313" key="2">
    <source>
        <dbReference type="EMBL" id="MFC5884956.1"/>
    </source>
</evidence>
<proteinExistence type="predicted"/>
<evidence type="ECO:0000259" key="1">
    <source>
        <dbReference type="PROSITE" id="PS50075"/>
    </source>
</evidence>
<organism evidence="2 3">
    <name type="scientific">Kitasatospora aburaviensis</name>
    <dbReference type="NCBI Taxonomy" id="67265"/>
    <lineage>
        <taxon>Bacteria</taxon>
        <taxon>Bacillati</taxon>
        <taxon>Actinomycetota</taxon>
        <taxon>Actinomycetes</taxon>
        <taxon>Kitasatosporales</taxon>
        <taxon>Streptomycetaceae</taxon>
        <taxon>Kitasatospora</taxon>
    </lineage>
</organism>
<name>A0ABW1ESB6_9ACTN</name>
<dbReference type="InterPro" id="IPR036736">
    <property type="entry name" value="ACP-like_sf"/>
</dbReference>
<accession>A0ABW1ESB6</accession>